<proteinExistence type="predicted"/>
<keyword evidence="4" id="KW-1185">Reference proteome</keyword>
<dbReference type="InterPro" id="IPR020845">
    <property type="entry name" value="AMP-binding_CS"/>
</dbReference>
<dbReference type="PROSITE" id="PS00455">
    <property type="entry name" value="AMP_BINDING"/>
    <property type="match status" value="1"/>
</dbReference>
<evidence type="ECO:0000259" key="1">
    <source>
        <dbReference type="Pfam" id="PF00501"/>
    </source>
</evidence>
<dbReference type="InterPro" id="IPR042099">
    <property type="entry name" value="ANL_N_sf"/>
</dbReference>
<dbReference type="InterPro" id="IPR025110">
    <property type="entry name" value="AMP-bd_C"/>
</dbReference>
<dbReference type="InterPro" id="IPR050237">
    <property type="entry name" value="ATP-dep_AMP-bd_enzyme"/>
</dbReference>
<comment type="caution">
    <text evidence="3">The sequence shown here is derived from an EMBL/GenBank/DDBJ whole genome shotgun (WGS) entry which is preliminary data.</text>
</comment>
<feature type="domain" description="AMP-binding enzyme C-terminal" evidence="2">
    <location>
        <begin position="451"/>
        <end position="531"/>
    </location>
</feature>
<dbReference type="PANTHER" id="PTHR43767">
    <property type="entry name" value="LONG-CHAIN-FATTY-ACID--COA LIGASE"/>
    <property type="match status" value="1"/>
</dbReference>
<dbReference type="Pfam" id="PF13193">
    <property type="entry name" value="AMP-binding_C"/>
    <property type="match status" value="1"/>
</dbReference>
<evidence type="ECO:0000259" key="2">
    <source>
        <dbReference type="Pfam" id="PF13193"/>
    </source>
</evidence>
<dbReference type="InterPro" id="IPR000873">
    <property type="entry name" value="AMP-dep_synth/lig_dom"/>
</dbReference>
<sequence>MTQTTDATPPAADIQPDVRPLHLATVIEVLADAVPERAAIIELDRTWTFAEVDERSNRLAHHLLSLGLPTGSHVAVHSANRIEWVDAFYGCLKARLVPINVNYKYLHEELAYLYDNADCVAAIVAPEHVEAVRSLDLPTLQHVLVMGEEYDAALAAAPAERVGDLAGTRSADDRYVLYTGGTTGKPKGVVWRQEDLILAALNAGRFGAPLDSVEQLGTEAAAQETPMVLLACGPMMHGGSQWILGNGHVSGAGVAFYTRPSFDAESVLDLVQHAKVNSLTFLGDAMGRPVAQAILAEPDRWDLSSLVAVSNGAAPLSEGVREEVRRALPGRFILDSYGASESGATGSRVDDGTEGALGAPKFGVGPDVEVFDAQMRPCPPGGEGMLARSGPIPLGYYRDEAKTAATFRVVDGVRWSIPGDHARREEDGTVTVLGRGSVCINTGGEKVHPEEVEAVLLRHDAVFDAVVVGTPHDRWGQQVTALVQPTEEAAGLPEAELRDQLAAHVRGLLANYKAPKEILLVPEVPRTPVSKVDYPASTRLALDLLGVG</sequence>
<dbReference type="SUPFAM" id="SSF56801">
    <property type="entry name" value="Acetyl-CoA synthetase-like"/>
    <property type="match status" value="1"/>
</dbReference>
<dbReference type="EMBL" id="BAABIM010000002">
    <property type="protein sequence ID" value="GAA4685324.1"/>
    <property type="molecule type" value="Genomic_DNA"/>
</dbReference>
<feature type="domain" description="AMP-dependent synthetase/ligase" evidence="1">
    <location>
        <begin position="31"/>
        <end position="392"/>
    </location>
</feature>
<dbReference type="Proteomes" id="UP001500621">
    <property type="component" value="Unassembled WGS sequence"/>
</dbReference>
<protein>
    <submittedName>
        <fullName evidence="3">Acyl-CoA synthetase</fullName>
    </submittedName>
</protein>
<dbReference type="NCBIfam" id="NF005863">
    <property type="entry name" value="PRK07798.1"/>
    <property type="match status" value="1"/>
</dbReference>
<name>A0ABP8WBB5_9ACTN</name>
<reference evidence="4" key="1">
    <citation type="journal article" date="2019" name="Int. J. Syst. Evol. Microbiol.">
        <title>The Global Catalogue of Microorganisms (GCM) 10K type strain sequencing project: providing services to taxonomists for standard genome sequencing and annotation.</title>
        <authorList>
            <consortium name="The Broad Institute Genomics Platform"/>
            <consortium name="The Broad Institute Genome Sequencing Center for Infectious Disease"/>
            <person name="Wu L."/>
            <person name="Ma J."/>
        </authorList>
    </citation>
    <scope>NUCLEOTIDE SEQUENCE [LARGE SCALE GENOMIC DNA]</scope>
    <source>
        <strain evidence="4">JCM 18127</strain>
    </source>
</reference>
<evidence type="ECO:0000313" key="4">
    <source>
        <dbReference type="Proteomes" id="UP001500621"/>
    </source>
</evidence>
<organism evidence="3 4">
    <name type="scientific">Nocardioides nanhaiensis</name>
    <dbReference type="NCBI Taxonomy" id="1476871"/>
    <lineage>
        <taxon>Bacteria</taxon>
        <taxon>Bacillati</taxon>
        <taxon>Actinomycetota</taxon>
        <taxon>Actinomycetes</taxon>
        <taxon>Propionibacteriales</taxon>
        <taxon>Nocardioidaceae</taxon>
        <taxon>Nocardioides</taxon>
    </lineage>
</organism>
<dbReference type="PANTHER" id="PTHR43767:SF1">
    <property type="entry name" value="NONRIBOSOMAL PEPTIDE SYNTHASE PES1 (EUROFUNG)-RELATED"/>
    <property type="match status" value="1"/>
</dbReference>
<dbReference type="RefSeq" id="WP_345265993.1">
    <property type="nucleotide sequence ID" value="NZ_BAABIM010000002.1"/>
</dbReference>
<accession>A0ABP8WBB5</accession>
<dbReference type="InterPro" id="IPR045851">
    <property type="entry name" value="AMP-bd_C_sf"/>
</dbReference>
<evidence type="ECO:0000313" key="3">
    <source>
        <dbReference type="EMBL" id="GAA4685324.1"/>
    </source>
</evidence>
<dbReference type="Pfam" id="PF00501">
    <property type="entry name" value="AMP-binding"/>
    <property type="match status" value="1"/>
</dbReference>
<gene>
    <name evidence="3" type="ORF">GCM10023226_23590</name>
</gene>
<dbReference type="Gene3D" id="3.40.50.12780">
    <property type="entry name" value="N-terminal domain of ligase-like"/>
    <property type="match status" value="1"/>
</dbReference>
<dbReference type="Gene3D" id="3.30.300.30">
    <property type="match status" value="1"/>
</dbReference>